<dbReference type="Gene3D" id="2.40.40.10">
    <property type="entry name" value="RlpA-like domain"/>
    <property type="match status" value="1"/>
</dbReference>
<keyword evidence="3" id="KW-1185">Reference proteome</keyword>
<feature type="chain" id="PRO_5045207457" description="Riboflavin aldehyde-forming enzyme" evidence="1">
    <location>
        <begin position="22"/>
        <end position="128"/>
    </location>
</feature>
<reference evidence="2 3" key="1">
    <citation type="journal article" date="2024" name="IMA Fungus">
        <title>IMA Genome - F19 : A genome assembly and annotation guide to empower mycologists, including annotated draft genome sequences of Ceratocystis pirilliformis, Diaporthe australafricana, Fusarium ophioides, Paecilomyces lecythidis, and Sporothrix stenoceras.</title>
        <authorList>
            <person name="Aylward J."/>
            <person name="Wilson A.M."/>
            <person name="Visagie C.M."/>
            <person name="Spraker J."/>
            <person name="Barnes I."/>
            <person name="Buitendag C."/>
            <person name="Ceriani C."/>
            <person name="Del Mar Angel L."/>
            <person name="du Plessis D."/>
            <person name="Fuchs T."/>
            <person name="Gasser K."/>
            <person name="Kramer D."/>
            <person name="Li W."/>
            <person name="Munsamy K."/>
            <person name="Piso A."/>
            <person name="Price J.L."/>
            <person name="Sonnekus B."/>
            <person name="Thomas C."/>
            <person name="van der Nest A."/>
            <person name="van Dijk A."/>
            <person name="van Heerden A."/>
            <person name="van Vuuren N."/>
            <person name="Yilmaz N."/>
            <person name="Duong T.A."/>
            <person name="van der Merwe N.A."/>
            <person name="Wingfield M.J."/>
            <person name="Wingfield B.D."/>
        </authorList>
    </citation>
    <scope>NUCLEOTIDE SEQUENCE [LARGE SCALE GENOMIC DNA]</scope>
    <source>
        <strain evidence="2 3">CMW 18300</strain>
    </source>
</reference>
<evidence type="ECO:0000313" key="3">
    <source>
        <dbReference type="Proteomes" id="UP001583177"/>
    </source>
</evidence>
<feature type="signal peptide" evidence="1">
    <location>
        <begin position="1"/>
        <end position="21"/>
    </location>
</feature>
<dbReference type="SUPFAM" id="SSF50685">
    <property type="entry name" value="Barwin-like endoglucanases"/>
    <property type="match status" value="1"/>
</dbReference>
<keyword evidence="1" id="KW-0732">Signal</keyword>
<evidence type="ECO:0000313" key="2">
    <source>
        <dbReference type="EMBL" id="KAL1853113.1"/>
    </source>
</evidence>
<dbReference type="EMBL" id="JAWRVE010000153">
    <property type="protein sequence ID" value="KAL1853113.1"/>
    <property type="molecule type" value="Genomic_DNA"/>
</dbReference>
<protein>
    <recommendedName>
        <fullName evidence="4">Riboflavin aldehyde-forming enzyme</fullName>
    </recommendedName>
</protein>
<dbReference type="CDD" id="cd22191">
    <property type="entry name" value="DPBB_RlpA_EXP_N-like"/>
    <property type="match status" value="1"/>
</dbReference>
<proteinExistence type="predicted"/>
<evidence type="ECO:0008006" key="4">
    <source>
        <dbReference type="Google" id="ProtNLM"/>
    </source>
</evidence>
<name>A0ABR3W4L5_9PEZI</name>
<evidence type="ECO:0000256" key="1">
    <source>
        <dbReference type="SAM" id="SignalP"/>
    </source>
</evidence>
<accession>A0ABR3W4L5</accession>
<dbReference type="Proteomes" id="UP001583177">
    <property type="component" value="Unassembled WGS sequence"/>
</dbReference>
<organism evidence="2 3">
    <name type="scientific">Diaporthe australafricana</name>
    <dbReference type="NCBI Taxonomy" id="127596"/>
    <lineage>
        <taxon>Eukaryota</taxon>
        <taxon>Fungi</taxon>
        <taxon>Dikarya</taxon>
        <taxon>Ascomycota</taxon>
        <taxon>Pezizomycotina</taxon>
        <taxon>Sordariomycetes</taxon>
        <taxon>Sordariomycetidae</taxon>
        <taxon>Diaporthales</taxon>
        <taxon>Diaporthaceae</taxon>
        <taxon>Diaporthe</taxon>
    </lineage>
</organism>
<sequence>MKFTATSTLTSLAALAAMATATPFSKRASFSGYLTPIGESPGALSACGQEYVEGSMFVAVQPSLLPADCSPRPITIHCGNNVVEAQVVDKCMGCGTDHIDVSAAVYEACGGEKGGINPMQSITWDMDM</sequence>
<dbReference type="InterPro" id="IPR036908">
    <property type="entry name" value="RlpA-like_sf"/>
</dbReference>
<gene>
    <name evidence="2" type="ORF">Daus18300_011941</name>
</gene>
<comment type="caution">
    <text evidence="2">The sequence shown here is derived from an EMBL/GenBank/DDBJ whole genome shotgun (WGS) entry which is preliminary data.</text>
</comment>